<dbReference type="EMBL" id="CM046107">
    <property type="protein sequence ID" value="KAI8432423.1"/>
    <property type="molecule type" value="Genomic_DNA"/>
</dbReference>
<accession>A0ACC0K7K0</accession>
<name>A0ACC0K7K0_CHOFU</name>
<comment type="caution">
    <text evidence="1">The sequence shown here is derived from an EMBL/GenBank/DDBJ whole genome shotgun (WGS) entry which is preliminary data.</text>
</comment>
<sequence length="80" mass="9771">MKVPSDDEGMTQWLYDRFIEKDKMLEEYYRTGEFPTKSNTLPTVRPVRQDNLRYFILHSFFIASTYVQYRMFQAFLGILW</sequence>
<proteinExistence type="predicted"/>
<dbReference type="Proteomes" id="UP001064048">
    <property type="component" value="Chromosome 7"/>
</dbReference>
<organism evidence="1 2">
    <name type="scientific">Choristoneura fumiferana</name>
    <name type="common">Spruce budworm moth</name>
    <name type="synonym">Archips fumiferana</name>
    <dbReference type="NCBI Taxonomy" id="7141"/>
    <lineage>
        <taxon>Eukaryota</taxon>
        <taxon>Metazoa</taxon>
        <taxon>Ecdysozoa</taxon>
        <taxon>Arthropoda</taxon>
        <taxon>Hexapoda</taxon>
        <taxon>Insecta</taxon>
        <taxon>Pterygota</taxon>
        <taxon>Neoptera</taxon>
        <taxon>Endopterygota</taxon>
        <taxon>Lepidoptera</taxon>
        <taxon>Glossata</taxon>
        <taxon>Ditrysia</taxon>
        <taxon>Tortricoidea</taxon>
        <taxon>Tortricidae</taxon>
        <taxon>Tortricinae</taxon>
        <taxon>Choristoneura</taxon>
    </lineage>
</organism>
<reference evidence="1 2" key="1">
    <citation type="journal article" date="2022" name="Genome Biol. Evol.">
        <title>The Spruce Budworm Genome: Reconstructing the Evolutionary History of Antifreeze Proteins.</title>
        <authorList>
            <person name="Beliveau C."/>
            <person name="Gagne P."/>
            <person name="Picq S."/>
            <person name="Vernygora O."/>
            <person name="Keeling C.I."/>
            <person name="Pinkney K."/>
            <person name="Doucet D."/>
            <person name="Wen F."/>
            <person name="Johnston J.S."/>
            <person name="Maaroufi H."/>
            <person name="Boyle B."/>
            <person name="Laroche J."/>
            <person name="Dewar K."/>
            <person name="Juretic N."/>
            <person name="Blackburn G."/>
            <person name="Nisole A."/>
            <person name="Brunet B."/>
            <person name="Brandao M."/>
            <person name="Lumley L."/>
            <person name="Duan J."/>
            <person name="Quan G."/>
            <person name="Lucarotti C.J."/>
            <person name="Roe A.D."/>
            <person name="Sperling F.A.H."/>
            <person name="Levesque R.C."/>
            <person name="Cusson M."/>
        </authorList>
    </citation>
    <scope>NUCLEOTIDE SEQUENCE [LARGE SCALE GENOMIC DNA]</scope>
    <source>
        <strain evidence="1">Glfc:IPQL:Cfum</strain>
    </source>
</reference>
<evidence type="ECO:0000313" key="2">
    <source>
        <dbReference type="Proteomes" id="UP001064048"/>
    </source>
</evidence>
<keyword evidence="2" id="KW-1185">Reference proteome</keyword>
<protein>
    <submittedName>
        <fullName evidence="1">Uncharacterized protein</fullName>
    </submittedName>
</protein>
<evidence type="ECO:0000313" key="1">
    <source>
        <dbReference type="EMBL" id="KAI8432423.1"/>
    </source>
</evidence>
<gene>
    <name evidence="1" type="ORF">MSG28_004817</name>
</gene>